<feature type="compositionally biased region" description="Polar residues" evidence="1">
    <location>
        <begin position="79"/>
        <end position="88"/>
    </location>
</feature>
<dbReference type="Gene3D" id="3.30.70.940">
    <property type="entry name" value="NusG, N-terminal domain"/>
    <property type="match status" value="1"/>
</dbReference>
<comment type="caution">
    <text evidence="3">The sequence shown here is derived from an EMBL/GenBank/DDBJ whole genome shotgun (WGS) entry which is preliminary data.</text>
</comment>
<dbReference type="InterPro" id="IPR005100">
    <property type="entry name" value="NGN-domain"/>
</dbReference>
<feature type="region of interest" description="Disordered" evidence="1">
    <location>
        <begin position="59"/>
        <end position="93"/>
    </location>
</feature>
<gene>
    <name evidence="3" type="ORF">R3P38DRAFT_2916686</name>
</gene>
<dbReference type="AlphaFoldDB" id="A0AAW0C4H2"/>
<evidence type="ECO:0000256" key="1">
    <source>
        <dbReference type="SAM" id="MobiDB-lite"/>
    </source>
</evidence>
<evidence type="ECO:0000313" key="4">
    <source>
        <dbReference type="Proteomes" id="UP001362999"/>
    </source>
</evidence>
<feature type="compositionally biased region" description="Pro residues" evidence="1">
    <location>
        <begin position="657"/>
        <end position="671"/>
    </location>
</feature>
<organism evidence="3 4">
    <name type="scientific">Favolaschia claudopus</name>
    <dbReference type="NCBI Taxonomy" id="2862362"/>
    <lineage>
        <taxon>Eukaryota</taxon>
        <taxon>Fungi</taxon>
        <taxon>Dikarya</taxon>
        <taxon>Basidiomycota</taxon>
        <taxon>Agaricomycotina</taxon>
        <taxon>Agaricomycetes</taxon>
        <taxon>Agaricomycetidae</taxon>
        <taxon>Agaricales</taxon>
        <taxon>Marasmiineae</taxon>
        <taxon>Mycenaceae</taxon>
        <taxon>Favolaschia</taxon>
    </lineage>
</organism>
<dbReference type="PANTHER" id="PTHR11125:SF7">
    <property type="entry name" value="TRANSCRIPTION ELONGATION FACTOR SPT5"/>
    <property type="match status" value="1"/>
</dbReference>
<reference evidence="3 4" key="1">
    <citation type="journal article" date="2024" name="J Genomics">
        <title>Draft genome sequencing and assembly of Favolaschia claudopus CIRM-BRFM 2984 isolated from oak limbs.</title>
        <authorList>
            <person name="Navarro D."/>
            <person name="Drula E."/>
            <person name="Chaduli D."/>
            <person name="Cazenave R."/>
            <person name="Ahrendt S."/>
            <person name="Wang J."/>
            <person name="Lipzen A."/>
            <person name="Daum C."/>
            <person name="Barry K."/>
            <person name="Grigoriev I.V."/>
            <person name="Favel A."/>
            <person name="Rosso M.N."/>
            <person name="Martin F."/>
        </authorList>
    </citation>
    <scope>NUCLEOTIDE SEQUENCE [LARGE SCALE GENOMIC DNA]</scope>
    <source>
        <strain evidence="3 4">CIRM-BRFM 2984</strain>
    </source>
</reference>
<feature type="compositionally biased region" description="Acidic residues" evidence="1">
    <location>
        <begin position="59"/>
        <end position="78"/>
    </location>
</feature>
<dbReference type="GO" id="GO:0006368">
    <property type="term" value="P:transcription elongation by RNA polymerase II"/>
    <property type="evidence" value="ECO:0007669"/>
    <property type="project" value="TreeGrafter"/>
</dbReference>
<dbReference type="GO" id="GO:0003729">
    <property type="term" value="F:mRNA binding"/>
    <property type="evidence" value="ECO:0007669"/>
    <property type="project" value="TreeGrafter"/>
</dbReference>
<proteinExistence type="predicted"/>
<keyword evidence="4" id="KW-1185">Reference proteome</keyword>
<protein>
    <recommendedName>
        <fullName evidence="2">NGN domain-containing protein</fullName>
    </recommendedName>
</protein>
<dbReference type="InterPro" id="IPR039659">
    <property type="entry name" value="SPT5"/>
</dbReference>
<name>A0AAW0C4H2_9AGAR</name>
<dbReference type="GO" id="GO:0032044">
    <property type="term" value="C:DSIF complex"/>
    <property type="evidence" value="ECO:0007669"/>
    <property type="project" value="TreeGrafter"/>
</dbReference>
<accession>A0AAW0C4H2</accession>
<dbReference type="Pfam" id="PF03439">
    <property type="entry name" value="Spt5-NGN"/>
    <property type="match status" value="1"/>
</dbReference>
<evidence type="ECO:0000259" key="2">
    <source>
        <dbReference type="Pfam" id="PF03439"/>
    </source>
</evidence>
<dbReference type="PANTHER" id="PTHR11125">
    <property type="entry name" value="SUPPRESSOR OF TY 5"/>
    <property type="match status" value="1"/>
</dbReference>
<feature type="domain" description="NGN" evidence="2">
    <location>
        <begin position="144"/>
        <end position="202"/>
    </location>
</feature>
<feature type="region of interest" description="Disordered" evidence="1">
    <location>
        <begin position="657"/>
        <end position="681"/>
    </location>
</feature>
<sequence length="888" mass="99080">MSELDEEYWEDSYDLDALAEVPQNPLPPRLPEVPQSPLPPRLPVDVAKFFDLEAVVDADEEDEDVEPEDLNFIDDGDNVSDTTHSSGQKPVWPALGNQEHQEFVELANSIRKRYRKRVTLPENSLVDTPLPILEFLPTIHDAPIFAIRVPRGKEEFILQCMFQVSIARNVPVSSIFTRDDVPGRIYIETKSPESISTLTSPFIGVSRPRLVDLTSRLSLLNLGRVPQRVKPGWGRMRRTRMREPVVPPERQTSDLVFIISVDFNEGTVEALVQRIIRDDQKDNDKKCMVIEFFSPMDIIQPGLPPTVAELDYFRRRFPRNSGVPDLYSQQVFAFGPADAFVVPAQEWILYNSDGQKKTSFDGYWGRILAVRDVQSVPMAACVRDINFDTFKVVGRVQFIPVCFLRYSFFRETRELAVMDRVIVCIGNEHCGCTGRVVDVSADCVVNVALASAGPGETVSIPMSMLQICFLCGDCVDIVSGEYEGKAGIVVGGQLGGFWTVYIPDDFRPLSITVSVHALRFSPPSGGDPVTQTKADAVKVLGTSGLLFTGKAFEGRQVRVVGGVAHFQGREFKGKTGQVIGCTVAASPPNKNTKDPLPLEAESMLLLRNLKNLWRDATLQVRLHHSAQIIQVDIKHVQDTNTFLPLLQSIHVPWTKPPRPISPPRPVTPPPVALSQDPAWRDPSSSLTALQRTITELETGQSNGQWLSHPALQMKRIDVVIDTTFVPPFWANRWPKELASAGGRTGHIVITPAFQPRKQKIIVKIDPLGFNLYCPVENLRPQRTLYIPFLHEGRECISTTSVRVLIIGCDTAGSLVEVGCYARTVPDTLLEGSLEVMFPVDAVGNAPPKKRFPLVSLCRSLNRQPLGYEEFTMTSKFFYMHPKLDADIL</sequence>
<dbReference type="Proteomes" id="UP001362999">
    <property type="component" value="Unassembled WGS sequence"/>
</dbReference>
<dbReference type="EMBL" id="JAWWNJ010000022">
    <property type="protein sequence ID" value="KAK7033847.1"/>
    <property type="molecule type" value="Genomic_DNA"/>
</dbReference>
<dbReference type="GO" id="GO:0006357">
    <property type="term" value="P:regulation of transcription by RNA polymerase II"/>
    <property type="evidence" value="ECO:0007669"/>
    <property type="project" value="InterPro"/>
</dbReference>
<dbReference type="InterPro" id="IPR036735">
    <property type="entry name" value="NGN_dom_sf"/>
</dbReference>
<evidence type="ECO:0000313" key="3">
    <source>
        <dbReference type="EMBL" id="KAK7033847.1"/>
    </source>
</evidence>
<dbReference type="GO" id="GO:0032784">
    <property type="term" value="P:regulation of DNA-templated transcription elongation"/>
    <property type="evidence" value="ECO:0007669"/>
    <property type="project" value="InterPro"/>
</dbReference>